<keyword evidence="5" id="KW-0272">Extracellular matrix</keyword>
<dbReference type="PROSITE" id="PS50027">
    <property type="entry name" value="EGF_LAM_2"/>
    <property type="match status" value="6"/>
</dbReference>
<reference evidence="14" key="3">
    <citation type="submission" date="2025-09" db="UniProtKB">
        <authorList>
            <consortium name="Ensembl"/>
        </authorList>
    </citation>
    <scope>IDENTIFICATION</scope>
</reference>
<feature type="disulfide bond" evidence="9">
    <location>
        <begin position="660"/>
        <end position="669"/>
    </location>
</feature>
<evidence type="ECO:0000256" key="5">
    <source>
        <dbReference type="ARBA" id="ARBA00022869"/>
    </source>
</evidence>
<evidence type="ECO:0000256" key="8">
    <source>
        <dbReference type="ARBA" id="ARBA00023292"/>
    </source>
</evidence>
<keyword evidence="5" id="KW-0964">Secreted</keyword>
<keyword evidence="7" id="KW-0325">Glycoprotein</keyword>
<dbReference type="GO" id="GO:0005604">
    <property type="term" value="C:basement membrane"/>
    <property type="evidence" value="ECO:0007669"/>
    <property type="project" value="UniProtKB-SubCell"/>
</dbReference>
<dbReference type="FunFam" id="2.10.25.10:FF:000188">
    <property type="entry name" value="Laminin subunit gamma 2"/>
    <property type="match status" value="1"/>
</dbReference>
<dbReference type="Ensembl" id="ENSTRUT00000073769.1">
    <property type="protein sequence ID" value="ENSTRUP00000058338.1"/>
    <property type="gene ID" value="ENSTRUG00000021486.2"/>
</dbReference>
<proteinExistence type="predicted"/>
<dbReference type="Gene3D" id="2.60.120.260">
    <property type="entry name" value="Galactose-binding domain-like"/>
    <property type="match status" value="1"/>
</dbReference>
<dbReference type="PROSITE" id="PS51117">
    <property type="entry name" value="LAMININ_NTER"/>
    <property type="match status" value="1"/>
</dbReference>
<feature type="domain" description="Laminin EGF-like" evidence="12">
    <location>
        <begin position="802"/>
        <end position="852"/>
    </location>
</feature>
<feature type="disulfide bond" evidence="9">
    <location>
        <begin position="901"/>
        <end position="913"/>
    </location>
</feature>
<feature type="domain" description="Laminin EGF-like" evidence="12">
    <location>
        <begin position="643"/>
        <end position="690"/>
    </location>
</feature>
<evidence type="ECO:0000313" key="15">
    <source>
        <dbReference type="Proteomes" id="UP000005226"/>
    </source>
</evidence>
<dbReference type="GeneTree" id="ENSGT00940000166104"/>
<keyword evidence="3 11" id="KW-0732">Signal</keyword>
<feature type="signal peptide" evidence="11">
    <location>
        <begin position="1"/>
        <end position="28"/>
    </location>
</feature>
<dbReference type="PRINTS" id="PR00011">
    <property type="entry name" value="EGFLAMININ"/>
</dbReference>
<evidence type="ECO:0000256" key="4">
    <source>
        <dbReference type="ARBA" id="ARBA00022737"/>
    </source>
</evidence>
<dbReference type="Gene3D" id="2.170.300.10">
    <property type="entry name" value="Tie2 ligand-binding domain superfamily"/>
    <property type="match status" value="1"/>
</dbReference>
<keyword evidence="8 9" id="KW-0424">Laminin EGF-like domain</keyword>
<feature type="chain" id="PRO_5025603011" evidence="11">
    <location>
        <begin position="29"/>
        <end position="1098"/>
    </location>
</feature>
<keyword evidence="4" id="KW-0677">Repeat</keyword>
<dbReference type="Pfam" id="PF24973">
    <property type="entry name" value="EGF_LMN_ATRN"/>
    <property type="match status" value="2"/>
</dbReference>
<dbReference type="FunFam" id="2.10.25.10:FF:000074">
    <property type="entry name" value="Laminin subunit alpha"/>
    <property type="match status" value="1"/>
</dbReference>
<feature type="domain" description="Laminin EGF-like" evidence="12">
    <location>
        <begin position="901"/>
        <end position="948"/>
    </location>
</feature>
<feature type="domain" description="Laminin N-terminal" evidence="13">
    <location>
        <begin position="39"/>
        <end position="275"/>
    </location>
</feature>
<dbReference type="CDD" id="cd00055">
    <property type="entry name" value="EGF_Lam"/>
    <property type="match status" value="8"/>
</dbReference>
<feature type="domain" description="Laminin EGF-like" evidence="12">
    <location>
        <begin position="388"/>
        <end position="434"/>
    </location>
</feature>
<dbReference type="FunFam" id="2.10.25.10:FF:000067">
    <property type="entry name" value="Laminin subunit gamma 1"/>
    <property type="match status" value="1"/>
</dbReference>
<evidence type="ECO:0000256" key="6">
    <source>
        <dbReference type="ARBA" id="ARBA00023157"/>
    </source>
</evidence>
<comment type="function">
    <text evidence="1">Binding to cells via a high affinity receptor, laminin is thought to mediate the attachment, migration and organization of cells into tissues during embryonic development by interacting with other extracellular matrix components.</text>
</comment>
<dbReference type="FunFam" id="2.10.25.10:FF:000769">
    <property type="entry name" value="Laminin subunit gamma-1"/>
    <property type="match status" value="1"/>
</dbReference>
<dbReference type="Pfam" id="PF00053">
    <property type="entry name" value="EGF_laminin"/>
    <property type="match status" value="9"/>
</dbReference>
<evidence type="ECO:0000259" key="12">
    <source>
        <dbReference type="PROSITE" id="PS50027"/>
    </source>
</evidence>
<reference evidence="14" key="2">
    <citation type="submission" date="2025-08" db="UniProtKB">
        <authorList>
            <consortium name="Ensembl"/>
        </authorList>
    </citation>
    <scope>IDENTIFICATION</scope>
</reference>
<reference evidence="14 15" key="1">
    <citation type="journal article" date="2011" name="Genome Biol. Evol.">
        <title>Integration of the genetic map and genome assembly of fugu facilitates insights into distinct features of genome evolution in teleosts and mammals.</title>
        <authorList>
            <person name="Kai W."/>
            <person name="Kikuchi K."/>
            <person name="Tohari S."/>
            <person name="Chew A.K."/>
            <person name="Tay A."/>
            <person name="Fujiwara A."/>
            <person name="Hosoya S."/>
            <person name="Suetake H."/>
            <person name="Naruse K."/>
            <person name="Brenner S."/>
            <person name="Suzuki Y."/>
            <person name="Venkatesh B."/>
        </authorList>
    </citation>
    <scope>NUCLEOTIDE SEQUENCE [LARGE SCALE GENOMIC DNA]</scope>
</reference>
<evidence type="ECO:0000256" key="2">
    <source>
        <dbReference type="ARBA" id="ARBA00004302"/>
    </source>
</evidence>
<dbReference type="AlphaFoldDB" id="A0A674MBI7"/>
<feature type="disulfide bond" evidence="9">
    <location>
        <begin position="855"/>
        <end position="872"/>
    </location>
</feature>
<keyword evidence="5" id="KW-0084">Basement membrane</keyword>
<evidence type="ECO:0000256" key="10">
    <source>
        <dbReference type="SAM" id="MobiDB-lite"/>
    </source>
</evidence>
<comment type="subcellular location">
    <subcellularLocation>
        <location evidence="2">Secreted</location>
        <location evidence="2">Extracellular space</location>
        <location evidence="2">Extracellular matrix</location>
        <location evidence="2">Basement membrane</location>
    </subcellularLocation>
</comment>
<dbReference type="GO" id="GO:0009888">
    <property type="term" value="P:tissue development"/>
    <property type="evidence" value="ECO:0007669"/>
    <property type="project" value="TreeGrafter"/>
</dbReference>
<gene>
    <name evidence="14" type="primary">lamc3</name>
</gene>
<feature type="domain" description="Laminin EGF-like" evidence="12">
    <location>
        <begin position="853"/>
        <end position="900"/>
    </location>
</feature>
<keyword evidence="15" id="KW-1185">Reference proteome</keyword>
<dbReference type="SMART" id="SM00180">
    <property type="entry name" value="EGF_Lam"/>
    <property type="match status" value="11"/>
</dbReference>
<dbReference type="SMART" id="SM00181">
    <property type="entry name" value="EGF"/>
    <property type="match status" value="5"/>
</dbReference>
<evidence type="ECO:0000256" key="1">
    <source>
        <dbReference type="ARBA" id="ARBA00002418"/>
    </source>
</evidence>
<comment type="caution">
    <text evidence="9">Lacks conserved residue(s) required for the propagation of feature annotation.</text>
</comment>
<dbReference type="FunFam" id="2.10.25.10:FF:000051">
    <property type="entry name" value="Laminin subunit alpha 4"/>
    <property type="match status" value="1"/>
</dbReference>
<dbReference type="Proteomes" id="UP000005226">
    <property type="component" value="Chromosome 6"/>
</dbReference>
<feature type="region of interest" description="Disordered" evidence="10">
    <location>
        <begin position="1039"/>
        <end position="1098"/>
    </location>
</feature>
<evidence type="ECO:0000259" key="13">
    <source>
        <dbReference type="PROSITE" id="PS51117"/>
    </source>
</evidence>
<dbReference type="FunFam" id="2.10.25.10:FF:000163">
    <property type="entry name" value="laminin subunit gamma-1"/>
    <property type="match status" value="1"/>
</dbReference>
<dbReference type="InterPro" id="IPR000742">
    <property type="entry name" value="EGF"/>
</dbReference>
<feature type="domain" description="Laminin EGF-like" evidence="12">
    <location>
        <begin position="746"/>
        <end position="801"/>
    </location>
</feature>
<evidence type="ECO:0000256" key="9">
    <source>
        <dbReference type="PROSITE-ProRule" id="PRU00460"/>
    </source>
</evidence>
<dbReference type="PANTHER" id="PTHR10574:SF240">
    <property type="entry name" value="LAMININ SUBUNIT GAMMA-3"/>
    <property type="match status" value="1"/>
</dbReference>
<dbReference type="InterPro" id="IPR056863">
    <property type="entry name" value="LMN_ATRN_NET-like_EGF"/>
</dbReference>
<dbReference type="PROSITE" id="PS01248">
    <property type="entry name" value="EGF_LAM_1"/>
    <property type="match status" value="4"/>
</dbReference>
<feature type="disulfide bond" evidence="9">
    <location>
        <begin position="825"/>
        <end position="834"/>
    </location>
</feature>
<feature type="disulfide bond" evidence="9">
    <location>
        <begin position="853"/>
        <end position="865"/>
    </location>
</feature>
<dbReference type="FunFam" id="2.10.25.10:FF:000105">
    <property type="entry name" value="laminin subunit gamma-1"/>
    <property type="match status" value="1"/>
</dbReference>
<dbReference type="SMART" id="SM00136">
    <property type="entry name" value="LamNT"/>
    <property type="match status" value="1"/>
</dbReference>
<evidence type="ECO:0000256" key="7">
    <source>
        <dbReference type="ARBA" id="ARBA00023180"/>
    </source>
</evidence>
<protein>
    <submittedName>
        <fullName evidence="14">Laminin, gamma 3</fullName>
    </submittedName>
</protein>
<dbReference type="FunFam" id="2.10.25.10:FF:000166">
    <property type="entry name" value="laminin subunit gamma-1"/>
    <property type="match status" value="1"/>
</dbReference>
<organism evidence="14 15">
    <name type="scientific">Takifugu rubripes</name>
    <name type="common">Japanese pufferfish</name>
    <name type="synonym">Fugu rubripes</name>
    <dbReference type="NCBI Taxonomy" id="31033"/>
    <lineage>
        <taxon>Eukaryota</taxon>
        <taxon>Metazoa</taxon>
        <taxon>Chordata</taxon>
        <taxon>Craniata</taxon>
        <taxon>Vertebrata</taxon>
        <taxon>Euteleostomi</taxon>
        <taxon>Actinopterygii</taxon>
        <taxon>Neopterygii</taxon>
        <taxon>Teleostei</taxon>
        <taxon>Neoteleostei</taxon>
        <taxon>Acanthomorphata</taxon>
        <taxon>Eupercaria</taxon>
        <taxon>Tetraodontiformes</taxon>
        <taxon>Tetradontoidea</taxon>
        <taxon>Tetraodontidae</taxon>
        <taxon>Takifugu</taxon>
    </lineage>
</organism>
<dbReference type="InterPro" id="IPR002049">
    <property type="entry name" value="LE_dom"/>
</dbReference>
<dbReference type="Pfam" id="PF00055">
    <property type="entry name" value="Laminin_N"/>
    <property type="match status" value="1"/>
</dbReference>
<feature type="disulfide bond" evidence="9">
    <location>
        <begin position="408"/>
        <end position="417"/>
    </location>
</feature>
<dbReference type="FunFam" id="2.60.120.260:FF:000018">
    <property type="entry name" value="Laminin subunit gamma 1"/>
    <property type="match status" value="1"/>
</dbReference>
<dbReference type="Gene3D" id="2.10.25.10">
    <property type="entry name" value="Laminin"/>
    <property type="match status" value="8"/>
</dbReference>
<evidence type="ECO:0000256" key="3">
    <source>
        <dbReference type="ARBA" id="ARBA00022729"/>
    </source>
</evidence>
<evidence type="ECO:0000313" key="14">
    <source>
        <dbReference type="Ensembl" id="ENSTRUP00000058338.1"/>
    </source>
</evidence>
<dbReference type="GO" id="GO:0005576">
    <property type="term" value="C:extracellular region"/>
    <property type="evidence" value="ECO:0007669"/>
    <property type="project" value="UniProtKB-ARBA"/>
</dbReference>
<dbReference type="GO" id="GO:0009887">
    <property type="term" value="P:animal organ morphogenesis"/>
    <property type="evidence" value="ECO:0007669"/>
    <property type="project" value="TreeGrafter"/>
</dbReference>
<dbReference type="SUPFAM" id="SSF57196">
    <property type="entry name" value="EGF/Laminin"/>
    <property type="match status" value="9"/>
</dbReference>
<accession>A0A674MBI7</accession>
<feature type="disulfide bond" evidence="9">
    <location>
        <begin position="874"/>
        <end position="883"/>
    </location>
</feature>
<sequence length="1098" mass="118789">MDTTFALGSPVLCFLLALHLSCHLLVRAAMDACYDEEGTPSRCMPKFENIAFNRTVVVSNVCGSPPEEFCMQTGSTRSCHQCDAADPERSHNAPLLTDFHRNEESTWWQSQSMYFGIQHPNSVNLTLHLGKAFEITYVRLKFYTSRPESFAIYKRTQEEGPWLPYQYYSASCKKTYGKQANAYIRPGDDERSALCTDEFSDISPLTGGNVAFSTLEGRPSAYNFDQSLLLQEWVTATDLLISLDRLNTFGDEFFKDPKVLRSYFYGISDFSVGGRCKCNGHASECSEGEQGRLLCVCQHHTAGDDCQRCHPFYQDRPWARATGDSANECLICNCSGRSDQCVFDAEQYRSTGSGGRCLSCRDLTDGPHCERCRENHYRTSAEEPCLPCICNINGSVSLQCDAEGKCACRTGVTGEKCDKCAAGFHSLGPAGCRPCECDPSGSVGDCSPSDGGCDCKANVEGQSCGRSVKRCWGNCARFPYFCESHIFLFLACSSGHFGVPFPATRRDIKGGASRARACARTGASRDSTTSEESTRKVAKRVSASDIRWPAPPPVHQTSSNVIILVTQEISSDLITCFFFPMITYSEQYANFGDVEICLSGPHARWVESCTCPPGFAGQFCEQCAPGFTRQDPGGGPLSPCVPCNCHQHGTCHQETGVCNCSDFTAGKACERCLEGYYGNALIGMPGDCQPCPCPDQSSCAQIVSTGQVVCTNCPRGQTGMRCQLCEDGYYGDPLGRSGAARPCERCDCNGNVDPNALGVCDHASGRCLKCLGHTEGHHCERCQRGFYGDALDPTAGKKCKPCSCHPAGTSGDVSECHPQTGRCRCLAHVTGRVCASCEVGFFNLQPGVGCERCQCNPVGSSSPACHPITGQCVCRAGVEGTLCHTCRTGFFGFSSRGCRACNCDPMGSVSMQCHNNGTCRCRRGFVGYKCDKCELNYFHNRATHQCEECPVCYGLVQKQVSPQRKRFSVESNVHLSSSSSSPSSLCPFRAVTTLCFMLSSLPPTPRINLVAVTGGKAAESAPGFGESSGSLRLPEPIREAPALSQASRGRAAEGGESSQRSGGFPGLSRYPNRAKPPCCVTPPAPGGRPRRPETGDEM</sequence>
<evidence type="ECO:0000256" key="11">
    <source>
        <dbReference type="SAM" id="SignalP"/>
    </source>
</evidence>
<name>A0A674MBI7_TAKRU</name>
<dbReference type="InterPro" id="IPR050440">
    <property type="entry name" value="Laminin/Netrin_ECM"/>
</dbReference>
<dbReference type="PANTHER" id="PTHR10574">
    <property type="entry name" value="NETRIN/LAMININ-RELATED"/>
    <property type="match status" value="1"/>
</dbReference>
<feature type="disulfide bond" evidence="9">
    <location>
        <begin position="921"/>
        <end position="930"/>
    </location>
</feature>
<feature type="disulfide bond" evidence="9">
    <location>
        <begin position="770"/>
        <end position="779"/>
    </location>
</feature>
<feature type="disulfide bond" evidence="9">
    <location>
        <begin position="388"/>
        <end position="400"/>
    </location>
</feature>
<dbReference type="InterPro" id="IPR008211">
    <property type="entry name" value="Laminin_N"/>
</dbReference>
<dbReference type="PROSITE" id="PS00022">
    <property type="entry name" value="EGF_1"/>
    <property type="match status" value="1"/>
</dbReference>
<keyword evidence="6 9" id="KW-1015">Disulfide bond</keyword>